<accession>A0AC34FMG0</accession>
<dbReference type="WBParaSite" id="ES5_v2.g18560.t1">
    <property type="protein sequence ID" value="ES5_v2.g18560.t1"/>
    <property type="gene ID" value="ES5_v2.g18560"/>
</dbReference>
<evidence type="ECO:0000313" key="1">
    <source>
        <dbReference type="Proteomes" id="UP000887579"/>
    </source>
</evidence>
<evidence type="ECO:0000313" key="2">
    <source>
        <dbReference type="WBParaSite" id="ES5_v2.g18560.t1"/>
    </source>
</evidence>
<organism evidence="1 2">
    <name type="scientific">Panagrolaimus sp. ES5</name>
    <dbReference type="NCBI Taxonomy" id="591445"/>
    <lineage>
        <taxon>Eukaryota</taxon>
        <taxon>Metazoa</taxon>
        <taxon>Ecdysozoa</taxon>
        <taxon>Nematoda</taxon>
        <taxon>Chromadorea</taxon>
        <taxon>Rhabditida</taxon>
        <taxon>Tylenchina</taxon>
        <taxon>Panagrolaimomorpha</taxon>
        <taxon>Panagrolaimoidea</taxon>
        <taxon>Panagrolaimidae</taxon>
        <taxon>Panagrolaimus</taxon>
    </lineage>
</organism>
<reference evidence="2" key="1">
    <citation type="submission" date="2022-11" db="UniProtKB">
        <authorList>
            <consortium name="WormBaseParasite"/>
        </authorList>
    </citation>
    <scope>IDENTIFICATION</scope>
</reference>
<dbReference type="Proteomes" id="UP000887579">
    <property type="component" value="Unplaced"/>
</dbReference>
<proteinExistence type="predicted"/>
<protein>
    <submittedName>
        <fullName evidence="2">Uncharacterized protein</fullName>
    </submittedName>
</protein>
<name>A0AC34FMG0_9BILA</name>
<sequence length="162" mass="18524">MATKAHFLIAKHDFGFSETLIDQYSNLNLNQNNHSFPANNAQSKSAINKCEKYGNEHEFAKESKSINKSTLSLHISAYENLTEDTSDSDEFIKEGLKNKMVKTHKKWDTGPLLAIENPFEFPRQQKNQSKHPEVMQFKASQKLRNPNEVVNEKTNAVCLILK</sequence>